<dbReference type="EC" id="2.1.1.72" evidence="1"/>
<dbReference type="GO" id="GO:0032259">
    <property type="term" value="P:methylation"/>
    <property type="evidence" value="ECO:0007669"/>
    <property type="project" value="UniProtKB-KW"/>
</dbReference>
<dbReference type="PROSITE" id="PS00092">
    <property type="entry name" value="N6_MTASE"/>
    <property type="match status" value="1"/>
</dbReference>
<dbReference type="InterPro" id="IPR012327">
    <property type="entry name" value="MeTrfase_D12"/>
</dbReference>
<dbReference type="Gene3D" id="3.40.50.150">
    <property type="entry name" value="Vaccinia Virus protein VP39"/>
    <property type="match status" value="1"/>
</dbReference>
<dbReference type="PATRIC" id="fig|1681.53.peg.274"/>
<dbReference type="PANTHER" id="PTHR30481:SF3">
    <property type="entry name" value="DNA ADENINE METHYLASE"/>
    <property type="match status" value="1"/>
</dbReference>
<evidence type="ECO:0000256" key="5">
    <source>
        <dbReference type="ARBA" id="ARBA00047942"/>
    </source>
</evidence>
<protein>
    <recommendedName>
        <fullName evidence="1">site-specific DNA-methyltransferase (adenine-specific)</fullName>
        <ecNumber evidence="1">2.1.1.72</ecNumber>
    </recommendedName>
</protein>
<evidence type="ECO:0000256" key="3">
    <source>
        <dbReference type="ARBA" id="ARBA00022679"/>
    </source>
</evidence>
<organism evidence="6 7">
    <name type="scientific">Bifidobacterium bifidum</name>
    <dbReference type="NCBI Taxonomy" id="1681"/>
    <lineage>
        <taxon>Bacteria</taxon>
        <taxon>Bacillati</taxon>
        <taxon>Actinomycetota</taxon>
        <taxon>Actinomycetes</taxon>
        <taxon>Bifidobacteriales</taxon>
        <taxon>Bifidobacteriaceae</taxon>
        <taxon>Bifidobacterium</taxon>
    </lineage>
</organism>
<dbReference type="GO" id="GO:0043565">
    <property type="term" value="F:sequence-specific DNA binding"/>
    <property type="evidence" value="ECO:0007669"/>
    <property type="project" value="TreeGrafter"/>
</dbReference>
<dbReference type="AlphaFoldDB" id="A0A133KSC9"/>
<keyword evidence="3" id="KW-0808">Transferase</keyword>
<evidence type="ECO:0000256" key="1">
    <source>
        <dbReference type="ARBA" id="ARBA00011900"/>
    </source>
</evidence>
<dbReference type="InterPro" id="IPR029063">
    <property type="entry name" value="SAM-dependent_MTases_sf"/>
</dbReference>
<evidence type="ECO:0000256" key="2">
    <source>
        <dbReference type="ARBA" id="ARBA00022603"/>
    </source>
</evidence>
<evidence type="ECO:0000313" key="7">
    <source>
        <dbReference type="Proteomes" id="UP000070092"/>
    </source>
</evidence>
<dbReference type="EMBL" id="LRPO01000013">
    <property type="protein sequence ID" value="KWZ82427.1"/>
    <property type="molecule type" value="Genomic_DNA"/>
</dbReference>
<sequence length="221" mass="24959">MDIWFTLKEDPDQLIQWYAARRDGLKDHNQVKARYAYVLANFNQNPSGADFVFLTRTCYGGVVRFRKSDGGMSTPCGAHMPISSDSFAKRVSIWHKRVQGTNFFCTDYKETIELAQPGDVIYCDPPYTDSQAILYGAQKFQFAELLDSIDKAKSRGVYVALSIDGSKKSGLHEVLLDFPEGLFETEASITVGRSMLHRFQMNGQSLEGDVVKDRLLLTYNL</sequence>
<reference evidence="6 7" key="1">
    <citation type="submission" date="2016-01" db="EMBL/GenBank/DDBJ databases">
        <authorList>
            <person name="Oliw E.H."/>
        </authorList>
    </citation>
    <scope>NUCLEOTIDE SEQUENCE [LARGE SCALE GENOMIC DNA]</scope>
    <source>
        <strain evidence="6 7">MJR8628B</strain>
    </source>
</reference>
<dbReference type="InterPro" id="IPR002052">
    <property type="entry name" value="DNA_methylase_N6_adenine_CS"/>
</dbReference>
<comment type="catalytic activity">
    <reaction evidence="5">
        <text>a 2'-deoxyadenosine in DNA + S-adenosyl-L-methionine = an N(6)-methyl-2'-deoxyadenosine in DNA + S-adenosyl-L-homocysteine + H(+)</text>
        <dbReference type="Rhea" id="RHEA:15197"/>
        <dbReference type="Rhea" id="RHEA-COMP:12418"/>
        <dbReference type="Rhea" id="RHEA-COMP:12419"/>
        <dbReference type="ChEBI" id="CHEBI:15378"/>
        <dbReference type="ChEBI" id="CHEBI:57856"/>
        <dbReference type="ChEBI" id="CHEBI:59789"/>
        <dbReference type="ChEBI" id="CHEBI:90615"/>
        <dbReference type="ChEBI" id="CHEBI:90616"/>
        <dbReference type="EC" id="2.1.1.72"/>
    </reaction>
</comment>
<dbReference type="GO" id="GO:1904047">
    <property type="term" value="F:S-adenosyl-L-methionine binding"/>
    <property type="evidence" value="ECO:0007669"/>
    <property type="project" value="TreeGrafter"/>
</dbReference>
<dbReference type="GO" id="GO:0009307">
    <property type="term" value="P:DNA restriction-modification system"/>
    <property type="evidence" value="ECO:0007669"/>
    <property type="project" value="InterPro"/>
</dbReference>
<dbReference type="REBASE" id="221664">
    <property type="entry name" value="M.Bbi3115ORF2510P"/>
</dbReference>
<dbReference type="PANTHER" id="PTHR30481">
    <property type="entry name" value="DNA ADENINE METHYLASE"/>
    <property type="match status" value="1"/>
</dbReference>
<evidence type="ECO:0000313" key="6">
    <source>
        <dbReference type="EMBL" id="KWZ82427.1"/>
    </source>
</evidence>
<dbReference type="SUPFAM" id="SSF53335">
    <property type="entry name" value="S-adenosyl-L-methionine-dependent methyltransferases"/>
    <property type="match status" value="1"/>
</dbReference>
<dbReference type="Pfam" id="PF02086">
    <property type="entry name" value="MethyltransfD12"/>
    <property type="match status" value="1"/>
</dbReference>
<keyword evidence="4" id="KW-0949">S-adenosyl-L-methionine</keyword>
<dbReference type="GO" id="GO:0009007">
    <property type="term" value="F:site-specific DNA-methyltransferase (adenine-specific) activity"/>
    <property type="evidence" value="ECO:0007669"/>
    <property type="project" value="UniProtKB-EC"/>
</dbReference>
<proteinExistence type="predicted"/>
<dbReference type="REBASE" id="169759">
    <property type="entry name" value="M.Bbi8628BORF284P"/>
</dbReference>
<name>A0A133KSC9_BIFBI</name>
<keyword evidence="2" id="KW-0489">Methyltransferase</keyword>
<dbReference type="GO" id="GO:0006298">
    <property type="term" value="P:mismatch repair"/>
    <property type="evidence" value="ECO:0007669"/>
    <property type="project" value="TreeGrafter"/>
</dbReference>
<accession>A0A133KSC9</accession>
<evidence type="ECO:0000256" key="4">
    <source>
        <dbReference type="ARBA" id="ARBA00022691"/>
    </source>
</evidence>
<comment type="caution">
    <text evidence="6">The sequence shown here is derived from an EMBL/GenBank/DDBJ whole genome shotgun (WGS) entry which is preliminary data.</text>
</comment>
<dbReference type="Proteomes" id="UP000070092">
    <property type="component" value="Unassembled WGS sequence"/>
</dbReference>
<gene>
    <name evidence="6" type="ORF">HMPREF3196_00284</name>
</gene>